<dbReference type="AlphaFoldDB" id="A0AAV0HMJ9"/>
<gene>
    <name evidence="2" type="ORF">LITE_LOCUS4893</name>
    <name evidence="3" type="ORF">LITE_LOCUS5011</name>
</gene>
<comment type="caution">
    <text evidence="2">The sequence shown here is derived from an EMBL/GenBank/DDBJ whole genome shotgun (WGS) entry which is preliminary data.</text>
</comment>
<dbReference type="Proteomes" id="UP001154282">
    <property type="component" value="Unassembled WGS sequence"/>
</dbReference>
<keyword evidence="4" id="KW-1185">Reference proteome</keyword>
<evidence type="ECO:0000313" key="4">
    <source>
        <dbReference type="Proteomes" id="UP001154282"/>
    </source>
</evidence>
<reference evidence="2" key="1">
    <citation type="submission" date="2022-08" db="EMBL/GenBank/DDBJ databases">
        <authorList>
            <person name="Gutierrez-Valencia J."/>
        </authorList>
    </citation>
    <scope>NUCLEOTIDE SEQUENCE</scope>
</reference>
<name>A0AAV0HMJ9_9ROSI</name>
<dbReference type="EMBL" id="CAMGYJ010000002">
    <property type="protein sequence ID" value="CAI0385734.1"/>
    <property type="molecule type" value="Genomic_DNA"/>
</dbReference>
<feature type="region of interest" description="Disordered" evidence="1">
    <location>
        <begin position="1"/>
        <end position="26"/>
    </location>
</feature>
<proteinExistence type="predicted"/>
<sequence>MRRRHLRLRGVPERVQGRGHPQSPPQLCPRLPLALHRPLDAEQCHLPALPDKHFLGATRFGA</sequence>
<protein>
    <submittedName>
        <fullName evidence="2">Uncharacterized protein</fullName>
    </submittedName>
</protein>
<organism evidence="2 4">
    <name type="scientific">Linum tenue</name>
    <dbReference type="NCBI Taxonomy" id="586396"/>
    <lineage>
        <taxon>Eukaryota</taxon>
        <taxon>Viridiplantae</taxon>
        <taxon>Streptophyta</taxon>
        <taxon>Embryophyta</taxon>
        <taxon>Tracheophyta</taxon>
        <taxon>Spermatophyta</taxon>
        <taxon>Magnoliopsida</taxon>
        <taxon>eudicotyledons</taxon>
        <taxon>Gunneridae</taxon>
        <taxon>Pentapetalae</taxon>
        <taxon>rosids</taxon>
        <taxon>fabids</taxon>
        <taxon>Malpighiales</taxon>
        <taxon>Linaceae</taxon>
        <taxon>Linum</taxon>
    </lineage>
</organism>
<accession>A0AAV0HMJ9</accession>
<evidence type="ECO:0000313" key="3">
    <source>
        <dbReference type="EMBL" id="CAI0386109.1"/>
    </source>
</evidence>
<dbReference type="EMBL" id="CAMGYJ010000002">
    <property type="protein sequence ID" value="CAI0386109.1"/>
    <property type="molecule type" value="Genomic_DNA"/>
</dbReference>
<evidence type="ECO:0000256" key="1">
    <source>
        <dbReference type="SAM" id="MobiDB-lite"/>
    </source>
</evidence>
<evidence type="ECO:0000313" key="2">
    <source>
        <dbReference type="EMBL" id="CAI0385734.1"/>
    </source>
</evidence>